<dbReference type="SUPFAM" id="SSF69593">
    <property type="entry name" value="Glycerol-3-phosphate (1)-acyltransferase"/>
    <property type="match status" value="1"/>
</dbReference>
<proteinExistence type="inferred from homology"/>
<dbReference type="RefSeq" id="XP_022659384.1">
    <property type="nucleotide sequence ID" value="XM_022803649.1"/>
</dbReference>
<accession>A0A7M7K8I7</accession>
<feature type="compositionally biased region" description="Acidic residues" evidence="4">
    <location>
        <begin position="63"/>
        <end position="73"/>
    </location>
</feature>
<evidence type="ECO:0000256" key="5">
    <source>
        <dbReference type="SAM" id="Phobius"/>
    </source>
</evidence>
<evidence type="ECO:0000256" key="3">
    <source>
        <dbReference type="ARBA" id="ARBA00023315"/>
    </source>
</evidence>
<keyword evidence="5" id="KW-1133">Transmembrane helix</keyword>
<dbReference type="CDD" id="cd07990">
    <property type="entry name" value="LPLAT_LCLAT1-like"/>
    <property type="match status" value="1"/>
</dbReference>
<dbReference type="Pfam" id="PF01553">
    <property type="entry name" value="Acyltransferase"/>
    <property type="match status" value="1"/>
</dbReference>
<dbReference type="GO" id="GO:0016746">
    <property type="term" value="F:acyltransferase activity"/>
    <property type="evidence" value="ECO:0007669"/>
    <property type="project" value="UniProtKB-KW"/>
</dbReference>
<dbReference type="KEGG" id="vde:111249599"/>
<evidence type="ECO:0000256" key="4">
    <source>
        <dbReference type="SAM" id="MobiDB-lite"/>
    </source>
</evidence>
<keyword evidence="5" id="KW-0812">Transmembrane</keyword>
<keyword evidence="3" id="KW-0012">Acyltransferase</keyword>
<keyword evidence="5" id="KW-0472">Membrane</keyword>
<sequence length="491" mass="55462">MTAETESESSAPAATASLAVNSLHLEAGPDDNAVVSESYHRRTPLNRQRTPDSVVTQAHDTTSEESESEDSSEVSDSNPEIVSDEWEQFEKSEPQITVTAQGGLHGIREQEITPMADPAGQNGTAKTISWALSVTYVAFFVYVQLILQAGFTTISFLVAPLAYLQGGSKSWWDFVDTLYDLHERVIILLGIALKGTKLYFYGDFNEVQAKQESCIVICNHQVEGDYFVMAAAMEKTGKLARLRHVMKDSLIWIPYVGSFLIRRGSFFINRNNLDWSSFDENCRRLREDKVPTCILIYPEGTTMNNAIETPNIIEKSRQVAIENKQKPFEYVLFPRSRGFHRLLDKFRGQIDAIYDLTLIYSSTRDRNGHRRPAPCVTELANGYCPEIHINLHRIDIKDVPENEEDVKQFLFNQFVVKDRLLKTFYSTGSLPKKGVQLPSQSQRHLIQTSLVVLIGIWLGFTSTGLALLPYHLLVPGTIGFLHVAYHVYFAR</sequence>
<dbReference type="PANTHER" id="PTHR10983">
    <property type="entry name" value="1-ACYLGLYCEROL-3-PHOSPHATE ACYLTRANSFERASE-RELATED"/>
    <property type="match status" value="1"/>
</dbReference>
<dbReference type="AlphaFoldDB" id="A0A7M7K8I7"/>
<feature type="domain" description="Phospholipid/glycerol acyltransferase" evidence="6">
    <location>
        <begin position="214"/>
        <end position="340"/>
    </location>
</feature>
<feature type="transmembrane region" description="Helical" evidence="5">
    <location>
        <begin position="136"/>
        <end position="164"/>
    </location>
</feature>
<feature type="transmembrane region" description="Helical" evidence="5">
    <location>
        <begin position="472"/>
        <end position="490"/>
    </location>
</feature>
<dbReference type="GO" id="GO:0005783">
    <property type="term" value="C:endoplasmic reticulum"/>
    <property type="evidence" value="ECO:0007669"/>
    <property type="project" value="TreeGrafter"/>
</dbReference>
<dbReference type="GO" id="GO:0036149">
    <property type="term" value="P:phosphatidylinositol acyl-chain remodeling"/>
    <property type="evidence" value="ECO:0007669"/>
    <property type="project" value="TreeGrafter"/>
</dbReference>
<evidence type="ECO:0000313" key="8">
    <source>
        <dbReference type="Proteomes" id="UP000594260"/>
    </source>
</evidence>
<dbReference type="GeneID" id="111249599"/>
<dbReference type="EnsemblMetazoa" id="XM_022803649">
    <property type="protein sequence ID" value="XP_022659384"/>
    <property type="gene ID" value="LOC111249599"/>
</dbReference>
<reference evidence="7" key="1">
    <citation type="submission" date="2021-01" db="UniProtKB">
        <authorList>
            <consortium name="EnsemblMetazoa"/>
        </authorList>
    </citation>
    <scope>IDENTIFICATION</scope>
</reference>
<protein>
    <recommendedName>
        <fullName evidence="6">Phospholipid/glycerol acyltransferase domain-containing protein</fullName>
    </recommendedName>
</protein>
<dbReference type="SMART" id="SM00563">
    <property type="entry name" value="PlsC"/>
    <property type="match status" value="1"/>
</dbReference>
<name>A0A7M7K8I7_VARDE</name>
<evidence type="ECO:0000259" key="6">
    <source>
        <dbReference type="SMART" id="SM00563"/>
    </source>
</evidence>
<comment type="similarity">
    <text evidence="1">Belongs to the 1-acyl-sn-glycerol-3-phosphate acyltransferase family.</text>
</comment>
<dbReference type="InterPro" id="IPR002123">
    <property type="entry name" value="Plipid/glycerol_acylTrfase"/>
</dbReference>
<feature type="compositionally biased region" description="Polar residues" evidence="4">
    <location>
        <begin position="45"/>
        <end position="60"/>
    </location>
</feature>
<feature type="region of interest" description="Disordered" evidence="4">
    <location>
        <begin position="29"/>
        <end position="81"/>
    </location>
</feature>
<dbReference type="InterPro" id="IPR032098">
    <property type="entry name" value="Acyltransf_C"/>
</dbReference>
<keyword evidence="2" id="KW-0808">Transferase</keyword>
<evidence type="ECO:0000256" key="2">
    <source>
        <dbReference type="ARBA" id="ARBA00022679"/>
    </source>
</evidence>
<organism evidence="7 8">
    <name type="scientific">Varroa destructor</name>
    <name type="common">Honeybee mite</name>
    <dbReference type="NCBI Taxonomy" id="109461"/>
    <lineage>
        <taxon>Eukaryota</taxon>
        <taxon>Metazoa</taxon>
        <taxon>Ecdysozoa</taxon>
        <taxon>Arthropoda</taxon>
        <taxon>Chelicerata</taxon>
        <taxon>Arachnida</taxon>
        <taxon>Acari</taxon>
        <taxon>Parasitiformes</taxon>
        <taxon>Mesostigmata</taxon>
        <taxon>Gamasina</taxon>
        <taxon>Dermanyssoidea</taxon>
        <taxon>Varroidae</taxon>
        <taxon>Varroa</taxon>
    </lineage>
</organism>
<dbReference type="PANTHER" id="PTHR10983:SF73">
    <property type="entry name" value="1-ACYL-SN-GLYCEROL-3-PHOSPHATE ACYLTRANSFERASE EPSILON"/>
    <property type="match status" value="1"/>
</dbReference>
<evidence type="ECO:0000313" key="7">
    <source>
        <dbReference type="EnsemblMetazoa" id="XP_022659384"/>
    </source>
</evidence>
<dbReference type="OrthoDB" id="6487385at2759"/>
<evidence type="ECO:0000256" key="1">
    <source>
        <dbReference type="ARBA" id="ARBA00008655"/>
    </source>
</evidence>
<keyword evidence="8" id="KW-1185">Reference proteome</keyword>
<dbReference type="Pfam" id="PF16076">
    <property type="entry name" value="Acyltransf_C"/>
    <property type="match status" value="1"/>
</dbReference>
<dbReference type="InParanoid" id="A0A7M7K8I7"/>
<dbReference type="Proteomes" id="UP000594260">
    <property type="component" value="Unplaced"/>
</dbReference>